<dbReference type="PANTHER" id="PTHR15722:SF2">
    <property type="entry name" value="INTRAFLAGELLAR TRANSPORT PROTEIN 172 HOMOLOG"/>
    <property type="match status" value="1"/>
</dbReference>
<dbReference type="InterPro" id="IPR011990">
    <property type="entry name" value="TPR-like_helical_dom_sf"/>
</dbReference>
<evidence type="ECO:0000256" key="3">
    <source>
        <dbReference type="ARBA" id="ARBA00022574"/>
    </source>
</evidence>
<keyword evidence="6" id="KW-0969">Cilium</keyword>
<accession>A0AAN8NXR2</accession>
<name>A0AAN8NXR2_POLSC</name>
<gene>
    <name evidence="12" type="ORF">RUM43_013354</name>
</gene>
<dbReference type="Pfam" id="PF24762">
    <property type="entry name" value="TPR_IF140-IFT172"/>
    <property type="match status" value="1"/>
</dbReference>
<keyword evidence="4" id="KW-0677">Repeat</keyword>
<dbReference type="GO" id="GO:0005930">
    <property type="term" value="C:axoneme"/>
    <property type="evidence" value="ECO:0007669"/>
    <property type="project" value="TreeGrafter"/>
</dbReference>
<comment type="similarity">
    <text evidence="8">Belongs to the IFT172 family.</text>
</comment>
<dbReference type="Gene3D" id="2.130.10.10">
    <property type="entry name" value="YVTN repeat-like/Quinoprotein amine dehydrogenase"/>
    <property type="match status" value="2"/>
</dbReference>
<dbReference type="GO" id="GO:0036064">
    <property type="term" value="C:ciliary basal body"/>
    <property type="evidence" value="ECO:0007669"/>
    <property type="project" value="TreeGrafter"/>
</dbReference>
<dbReference type="GO" id="GO:0042073">
    <property type="term" value="P:intraciliary transport"/>
    <property type="evidence" value="ECO:0007669"/>
    <property type="project" value="TreeGrafter"/>
</dbReference>
<dbReference type="SUPFAM" id="SSF50978">
    <property type="entry name" value="WD40 repeat-like"/>
    <property type="match status" value="2"/>
</dbReference>
<dbReference type="Pfam" id="PF23387">
    <property type="entry name" value="TPR_IFT80_172"/>
    <property type="match status" value="1"/>
</dbReference>
<keyword evidence="2" id="KW-0217">Developmental protein</keyword>
<evidence type="ECO:0000256" key="2">
    <source>
        <dbReference type="ARBA" id="ARBA00022473"/>
    </source>
</evidence>
<evidence type="ECO:0000256" key="9">
    <source>
        <dbReference type="SAM" id="MobiDB-lite"/>
    </source>
</evidence>
<dbReference type="InterPro" id="IPR056157">
    <property type="entry name" value="TPR_IFT80_172_dom"/>
</dbReference>
<evidence type="ECO:0000256" key="1">
    <source>
        <dbReference type="ARBA" id="ARBA00004138"/>
    </source>
</evidence>
<dbReference type="EMBL" id="JAWJWE010000007">
    <property type="protein sequence ID" value="KAK6632586.1"/>
    <property type="molecule type" value="Genomic_DNA"/>
</dbReference>
<evidence type="ECO:0008006" key="14">
    <source>
        <dbReference type="Google" id="ProtNLM"/>
    </source>
</evidence>
<dbReference type="InterPro" id="IPR001680">
    <property type="entry name" value="WD40_rpt"/>
</dbReference>
<evidence type="ECO:0000256" key="8">
    <source>
        <dbReference type="ARBA" id="ARBA00038130"/>
    </source>
</evidence>
<dbReference type="Gene3D" id="1.25.40.470">
    <property type="match status" value="3"/>
</dbReference>
<keyword evidence="3" id="KW-0853">WD repeat</keyword>
<dbReference type="SUPFAM" id="SSF48452">
    <property type="entry name" value="TPR-like"/>
    <property type="match status" value="1"/>
</dbReference>
<evidence type="ECO:0000256" key="4">
    <source>
        <dbReference type="ARBA" id="ARBA00022737"/>
    </source>
</evidence>
<dbReference type="InterPro" id="IPR036322">
    <property type="entry name" value="WD40_repeat_dom_sf"/>
</dbReference>
<protein>
    <recommendedName>
        <fullName evidence="14">Intraflagellar transport protein 172 homolog</fullName>
    </recommendedName>
</protein>
<evidence type="ECO:0000259" key="10">
    <source>
        <dbReference type="Pfam" id="PF23387"/>
    </source>
</evidence>
<evidence type="ECO:0000313" key="12">
    <source>
        <dbReference type="EMBL" id="KAK6632586.1"/>
    </source>
</evidence>
<feature type="domain" description="IF140/IFT172/WDR19 TPR" evidence="11">
    <location>
        <begin position="930"/>
        <end position="1228"/>
    </location>
</feature>
<comment type="caution">
    <text evidence="12">The sequence shown here is derived from an EMBL/GenBank/DDBJ whole genome shotgun (WGS) entry which is preliminary data.</text>
</comment>
<evidence type="ECO:0000313" key="13">
    <source>
        <dbReference type="Proteomes" id="UP001372834"/>
    </source>
</evidence>
<dbReference type="PANTHER" id="PTHR15722">
    <property type="entry name" value="IFT140/172-RELATED"/>
    <property type="match status" value="1"/>
</dbReference>
<dbReference type="FunFam" id="1.25.40.470:FF:000013">
    <property type="entry name" value="intraflagellar transport protein 172 homolog"/>
    <property type="match status" value="1"/>
</dbReference>
<comment type="subcellular location">
    <subcellularLocation>
        <location evidence="1">Cell projection</location>
        <location evidence="1">Cilium</location>
    </subcellularLocation>
</comment>
<feature type="domain" description="IFT80/172/WDR35 TPR" evidence="10">
    <location>
        <begin position="626"/>
        <end position="754"/>
    </location>
</feature>
<reference evidence="12 13" key="1">
    <citation type="submission" date="2023-10" db="EMBL/GenBank/DDBJ databases">
        <title>Genomes of two closely related lineages of the louse Polyplax serrata with different host specificities.</title>
        <authorList>
            <person name="Martinu J."/>
            <person name="Tarabai H."/>
            <person name="Stefka J."/>
            <person name="Hypsa V."/>
        </authorList>
    </citation>
    <scope>NUCLEOTIDE SEQUENCE [LARGE SCALE GENOMIC DNA]</scope>
    <source>
        <strain evidence="12">HR10_N</strain>
    </source>
</reference>
<dbReference type="InterPro" id="IPR015943">
    <property type="entry name" value="WD40/YVTN_repeat-like_dom_sf"/>
</dbReference>
<keyword evidence="7" id="KW-0966">Cell projection</keyword>
<evidence type="ECO:0000256" key="6">
    <source>
        <dbReference type="ARBA" id="ARBA00023069"/>
    </source>
</evidence>
<proteinExistence type="inferred from homology"/>
<dbReference type="InterPro" id="IPR056168">
    <property type="entry name" value="TPR_IF140/IFT172/WDR19"/>
</dbReference>
<dbReference type="SMART" id="SM00320">
    <property type="entry name" value="WD40"/>
    <property type="match status" value="7"/>
</dbReference>
<dbReference type="Proteomes" id="UP001372834">
    <property type="component" value="Unassembled WGS sequence"/>
</dbReference>
<dbReference type="GO" id="GO:0030992">
    <property type="term" value="C:intraciliary transport particle B"/>
    <property type="evidence" value="ECO:0007669"/>
    <property type="project" value="TreeGrafter"/>
</dbReference>
<evidence type="ECO:0000256" key="5">
    <source>
        <dbReference type="ARBA" id="ARBA00022803"/>
    </source>
</evidence>
<evidence type="ECO:0000259" key="11">
    <source>
        <dbReference type="Pfam" id="PF24762"/>
    </source>
</evidence>
<evidence type="ECO:0000256" key="7">
    <source>
        <dbReference type="ARBA" id="ARBA00023273"/>
    </source>
</evidence>
<feature type="region of interest" description="Disordered" evidence="9">
    <location>
        <begin position="1755"/>
        <end position="1775"/>
    </location>
</feature>
<feature type="compositionally biased region" description="Basic and acidic residues" evidence="9">
    <location>
        <begin position="1763"/>
        <end position="1775"/>
    </location>
</feature>
<organism evidence="12 13">
    <name type="scientific">Polyplax serrata</name>
    <name type="common">Common mouse louse</name>
    <dbReference type="NCBI Taxonomy" id="468196"/>
    <lineage>
        <taxon>Eukaryota</taxon>
        <taxon>Metazoa</taxon>
        <taxon>Ecdysozoa</taxon>
        <taxon>Arthropoda</taxon>
        <taxon>Hexapoda</taxon>
        <taxon>Insecta</taxon>
        <taxon>Pterygota</taxon>
        <taxon>Neoptera</taxon>
        <taxon>Paraneoptera</taxon>
        <taxon>Psocodea</taxon>
        <taxon>Troctomorpha</taxon>
        <taxon>Phthiraptera</taxon>
        <taxon>Anoplura</taxon>
        <taxon>Polyplacidae</taxon>
        <taxon>Polyplax</taxon>
    </lineage>
</organism>
<keyword evidence="5" id="KW-0802">TPR repeat</keyword>
<dbReference type="Pfam" id="PF00400">
    <property type="entry name" value="WD40"/>
    <property type="match status" value="1"/>
</dbReference>
<sequence length="1775" mass="200444">MQLKYLHSVLSTQDPSFKVVGLCWSPNNLKLAVATADRTVSLFDDRGEKRDKFSLKPADSKFGKRSFAIKCIQFSPESTKIAVGQTDNIVYVYKVGEKWGDKKVICNKFAVSSAVTSVVWLSEGPLIFGTADGKVYLGNCKTNKSTTLFSTDSFVVSLTSKGTGFLSGHADGSIVRYYVADDASMEPQGKILMCQSPPYAIAWTLNHIVTAGCDKKVSFYETDGKLLRVIDYSKEDEKEFTVACCSPSGQTVAIGSFDRIRLFSWNSVKSMWEENIKKEIKNLYTVTALNWKRDGSKMAVGSLCGGVLLFESVLKRTVYKDKFEITYVGPSQVLVKSLNSTDTGLILKSQFGYEIADVRVMGKDRFLMARTPHTILLGDLEKNLVSEILWPNSGRNEKFYFDNANVCLIFNVGELTLVEYGENEILGSVRTEFMNPHLISVRLNERRILGSYENNKKLAYLLDLKTICVIDLVYGVTVAHVSHDSKIDWLELNETGYKLLFRDKKQRLMLLDTHSGRKEAIATNCTFVQWVPGSDVVVAQSLNNLCIWYNIDTPERITLVPIKGEVHDVIRADGRTEVVVQDGIHQLGYELDEGLVEFGTAIHDKDFGRAVTFLEAMGERPEADGMWCNLAEIALGQQDLKVAERCYAALGDISKTHFLKETVAMGEEFAKKNMTDILSCPEVWVRLAILKKQIKTAEQVYLEQNEVDKAVEMYQKFHKWEEALDLTQSKNGTNTVQLRAKHLKWLIDSHQEEKAGDLKEKEGDHISALDLYLKAKQPGRAFRLLQNYSYLLEKEQIVNKVISSLISMDMMEQAGMLYEKSNNFPKALDCYKKGHNFAKAVDLAKRIAPAEIRKLEENWGDWLTDSKQLDAAINHYIEAGKTVKALEAAVNGRLWKKAFQIIQVIEDNDSVFVYYQKIGEHFRSIKEYHLAEVMLLKCGMYKEVIDMYNSSEQWDKAHKIASEYLEGEDVSAMYLNQAHSLEANGKLKEAEKLYISIAKPDLAISMYKKHRQYDNMVRLVEVYHPELVTITHKHLAQELEGSKQLKLAENHYILASEWKAAVNMFRAAEMWDDAHRIAKVHGGTEAGNQVAFLWAKTLGGDSAVRLLNKFNLLEQCIDHCSENYQFEFAFELAKLAMPKKLQSIHYKYAMALEDGGKYEEAEEHFLKAGKPKEAISMYVHAREWQKAEAVAESHDKGSLPNVLLAQANDVIDRGNPGAIENLLLRAQKPDMLVKYYQENDMWLDALRICKEYLPSKLPTLQNLYDRQVGTKGSRDLTSVIIQAREWEQNGQFKQAIHCYMKISSLTNDSEAAINSLLKAADLTSKFADADDAISISRSICPKLVEYKQYGSAAQLYMACDMVKDAIDAYIKGNEWLKAKKIAREYEPGLELYVESRYKEHLTSVGDVDQLADVDATAALDLLSNQGNWSQCFEKAKVYGPHVLQKYIAIHATQLLKSGKIFDALNLYVKYEAPALPENYIIYKKISQEMMASADMNNADAYEKWAQLRNVLFSVTESMRHSQEANSATHNEFKTLLLITHYYAARAAYKSTKSLLGLATKVSIALLRYTDVIPPDKAFFEAGVDAKAVGRDSEAFVFLNRYLDICEAIEECQSDFTDINDLGDFSATDFPLEVTLPSKQSISSVQHEQMKDWVLSVSMDQKIDRVLPLDERNLYESCLTSINYTEASAVPCVVTGYPVLESKTKKPIEFKNAGKSANRDDWNTLLMTAKTSMGSHLNDVITFIGEWCGNIPSKGKVEEDEIEGHEATARKKERGK</sequence>